<dbReference type="Pfam" id="PF00650">
    <property type="entry name" value="CRAL_TRIO"/>
    <property type="match status" value="1"/>
</dbReference>
<name>A0AAD8E0B6_MYTSE</name>
<dbReference type="InterPro" id="IPR036273">
    <property type="entry name" value="CRAL/TRIO_N_dom_sf"/>
</dbReference>
<dbReference type="Proteomes" id="UP001231518">
    <property type="component" value="Chromosome 1"/>
</dbReference>
<dbReference type="PROSITE" id="PS50191">
    <property type="entry name" value="CRAL_TRIO"/>
    <property type="match status" value="1"/>
</dbReference>
<dbReference type="AlphaFoldDB" id="A0AAD8E0B6"/>
<dbReference type="SMART" id="SM01100">
    <property type="entry name" value="CRAL_TRIO_N"/>
    <property type="match status" value="1"/>
</dbReference>
<dbReference type="EMBL" id="JARGEI010000001">
    <property type="protein sequence ID" value="KAJ8737018.1"/>
    <property type="molecule type" value="Genomic_DNA"/>
</dbReference>
<evidence type="ECO:0000313" key="3">
    <source>
        <dbReference type="Proteomes" id="UP001231518"/>
    </source>
</evidence>
<dbReference type="CDD" id="cd00170">
    <property type="entry name" value="SEC14"/>
    <property type="match status" value="1"/>
</dbReference>
<dbReference type="SUPFAM" id="SSF52087">
    <property type="entry name" value="CRAL/TRIO domain"/>
    <property type="match status" value="1"/>
</dbReference>
<dbReference type="InterPro" id="IPR001251">
    <property type="entry name" value="CRAL-TRIO_dom"/>
</dbReference>
<dbReference type="InterPro" id="IPR036865">
    <property type="entry name" value="CRAL-TRIO_dom_sf"/>
</dbReference>
<dbReference type="GO" id="GO:1902936">
    <property type="term" value="F:phosphatidylinositol bisphosphate binding"/>
    <property type="evidence" value="ECO:0007669"/>
    <property type="project" value="TreeGrafter"/>
</dbReference>
<evidence type="ECO:0000313" key="2">
    <source>
        <dbReference type="EMBL" id="KAJ8737018.1"/>
    </source>
</evidence>
<reference evidence="2" key="1">
    <citation type="submission" date="2023-03" db="EMBL/GenBank/DDBJ databases">
        <title>Chromosome-level genomes of two armyworms, Mythimna separata and Mythimna loreyi, provide insights into the biosynthesis and reception of sex pheromones.</title>
        <authorList>
            <person name="Zhao H."/>
        </authorList>
    </citation>
    <scope>NUCLEOTIDE SEQUENCE</scope>
    <source>
        <strain evidence="2">BeijingLab</strain>
        <tissue evidence="2">Pupa</tissue>
    </source>
</reference>
<protein>
    <recommendedName>
        <fullName evidence="1">CRAL-TRIO domain-containing protein</fullName>
    </recommendedName>
</protein>
<sequence>MTICNDSRRRRGRQKAEHYAFVRRRARCSASGGLLVRTHAFTANHSKMTTASMLLTVATTWNVSTDKIDKEGCLGLAIKHVTAEAAKEVRESPSTKEQALAIMREWIQQNIDIKNVRQDESFLLRFLRHKKYSIPMAQQTLLKYLSLRRYYPELFKNLDCDDPKLKEILSNGYIVVSPVRDSKGRRVIVYNMSKFNAYKYNCWDMCRAHMLVYESLLEDSLDQMCGYVHVGDGSGVTGAHITTWNPTDFARLMKWGEQSVPMRHKEFHCVNVPSALKYIVDFAVSKVTPKMAERLHIHTSLKQLHQHINVECLPTRYGGPLKIEDMAKFTSQLVNDQKKKVLGLDTMEIISTRGIISSRKPATIVVNGDVAVQGSFRKLEID</sequence>
<evidence type="ECO:0000259" key="1">
    <source>
        <dbReference type="PROSITE" id="PS50191"/>
    </source>
</evidence>
<comment type="caution">
    <text evidence="2">The sequence shown here is derived from an EMBL/GenBank/DDBJ whole genome shotgun (WGS) entry which is preliminary data.</text>
</comment>
<dbReference type="PANTHER" id="PTHR10174:SF120">
    <property type="entry name" value="CELLULAR RETINALDEHYDE BINDING PROTEIN"/>
    <property type="match status" value="1"/>
</dbReference>
<dbReference type="SUPFAM" id="SSF46938">
    <property type="entry name" value="CRAL/TRIO N-terminal domain"/>
    <property type="match status" value="1"/>
</dbReference>
<accession>A0AAD8E0B6</accession>
<gene>
    <name evidence="2" type="ORF">PYW07_000289</name>
</gene>
<dbReference type="Gene3D" id="1.10.8.20">
    <property type="entry name" value="N-terminal domain of phosphatidylinositol transfer protein sec14p"/>
    <property type="match status" value="1"/>
</dbReference>
<dbReference type="GO" id="GO:0016020">
    <property type="term" value="C:membrane"/>
    <property type="evidence" value="ECO:0007669"/>
    <property type="project" value="TreeGrafter"/>
</dbReference>
<dbReference type="InterPro" id="IPR011074">
    <property type="entry name" value="CRAL/TRIO_N_dom"/>
</dbReference>
<organism evidence="2 3">
    <name type="scientific">Mythimna separata</name>
    <name type="common">Oriental armyworm</name>
    <name type="synonym">Pseudaletia separata</name>
    <dbReference type="NCBI Taxonomy" id="271217"/>
    <lineage>
        <taxon>Eukaryota</taxon>
        <taxon>Metazoa</taxon>
        <taxon>Ecdysozoa</taxon>
        <taxon>Arthropoda</taxon>
        <taxon>Hexapoda</taxon>
        <taxon>Insecta</taxon>
        <taxon>Pterygota</taxon>
        <taxon>Neoptera</taxon>
        <taxon>Endopterygota</taxon>
        <taxon>Lepidoptera</taxon>
        <taxon>Glossata</taxon>
        <taxon>Ditrysia</taxon>
        <taxon>Noctuoidea</taxon>
        <taxon>Noctuidae</taxon>
        <taxon>Noctuinae</taxon>
        <taxon>Hadenini</taxon>
        <taxon>Mythimna</taxon>
    </lineage>
</organism>
<dbReference type="PRINTS" id="PR00180">
    <property type="entry name" value="CRETINALDHBP"/>
</dbReference>
<proteinExistence type="predicted"/>
<keyword evidence="3" id="KW-1185">Reference proteome</keyword>
<feature type="domain" description="CRAL-TRIO" evidence="1">
    <location>
        <begin position="161"/>
        <end position="325"/>
    </location>
</feature>
<dbReference type="Gene3D" id="3.40.525.10">
    <property type="entry name" value="CRAL-TRIO lipid binding domain"/>
    <property type="match status" value="1"/>
</dbReference>
<dbReference type="PANTHER" id="PTHR10174">
    <property type="entry name" value="ALPHA-TOCOPHEROL TRANSFER PROTEIN-RELATED"/>
    <property type="match status" value="1"/>
</dbReference>